<feature type="region of interest" description="Disordered" evidence="1">
    <location>
        <begin position="419"/>
        <end position="455"/>
    </location>
</feature>
<sequence>MSKIMESKQSAPSVIARLMGFGELHPQQPVQKRQRVLSENYLRRVASIGVRERHSFHARNSFRLGCDEQKKCKDVFGVSETLKNEKHHLLPVSKRKLKSDSSEVNRTLMRQKSRFEKCVTADKKLQLSIKDCEAYEVIDSEMDFSPKYFKDPDVLIMKPLNDWQFIPSPSQSGHIPISNSSPFSDFRETKVHRRFWRMGRRGYVESNEKIKNGLSTGSYGELGIVNVSKFPRSSFDFANRRCIPTTRVAVLKSYPESPQNSASQFSSSTTTHGFQLGDRKHTDILNPGSGNLFIEEGRKNIADDRKSRRPRSSFSNESNRQMEHGLSIMSARVPELETGSSATTHEVDHTVQGNLVTEELEVTLEDKDQSEQNCVVSRSSLHDVASISVVLNILSDPETEAVGKSFVIVEKHYGSTEHILEKDDSSSSYSPEKSIQQDMPSGVSEEGSVSSCCSGTEFESPMSLEDAYQPSPVSVLEPICENDISSCSESFQNGGVDLQGLQLQLEILKSAVSDAYSEGSGMIVSSDEDSGEVVSIGYSEEYEDSFKEESKEFSYLVDVFSEAGFWSRNPFVGSDKCHSQECLIDPSVFETVEKKYGVQKSWKRSERRLLFDHINSGLMEILHSCTGVFSRTKRVGRRLSFRHSHETIMEELWSLLVSQEKQAFKESEKVLGNDDGWLDLGDEVEVIGIEIENSLIDELAAELVSIENL</sequence>
<dbReference type="InterPro" id="IPR025486">
    <property type="entry name" value="DUF4378"/>
</dbReference>
<dbReference type="OrthoDB" id="1584003at2759"/>
<evidence type="ECO:0000259" key="2">
    <source>
        <dbReference type="Pfam" id="PF14309"/>
    </source>
</evidence>
<name>A0A7J7C625_TRIWF</name>
<feature type="compositionally biased region" description="Polar residues" evidence="1">
    <location>
        <begin position="256"/>
        <end position="265"/>
    </location>
</feature>
<evidence type="ECO:0000256" key="1">
    <source>
        <dbReference type="SAM" id="MobiDB-lite"/>
    </source>
</evidence>
<feature type="compositionally biased region" description="Basic and acidic residues" evidence="1">
    <location>
        <begin position="295"/>
        <end position="306"/>
    </location>
</feature>
<protein>
    <recommendedName>
        <fullName evidence="2">DUF4378 domain-containing protein</fullName>
    </recommendedName>
</protein>
<evidence type="ECO:0000313" key="4">
    <source>
        <dbReference type="Proteomes" id="UP000593562"/>
    </source>
</evidence>
<dbReference type="Pfam" id="PF14309">
    <property type="entry name" value="DUF4378"/>
    <property type="match status" value="1"/>
</dbReference>
<dbReference type="Proteomes" id="UP000593562">
    <property type="component" value="Unassembled WGS sequence"/>
</dbReference>
<dbReference type="PANTHER" id="PTHR46836">
    <property type="entry name" value="AFADIN"/>
    <property type="match status" value="1"/>
</dbReference>
<dbReference type="EMBL" id="JAAARO010000021">
    <property type="protein sequence ID" value="KAF5729568.1"/>
    <property type="molecule type" value="Genomic_DNA"/>
</dbReference>
<proteinExistence type="predicted"/>
<dbReference type="AlphaFoldDB" id="A0A7J7C625"/>
<feature type="region of interest" description="Disordered" evidence="1">
    <location>
        <begin position="254"/>
        <end position="325"/>
    </location>
</feature>
<dbReference type="InParanoid" id="A0A7J7C625"/>
<evidence type="ECO:0000313" key="3">
    <source>
        <dbReference type="EMBL" id="KAF5729568.1"/>
    </source>
</evidence>
<gene>
    <name evidence="3" type="ORF">HS088_TW21G01735</name>
</gene>
<keyword evidence="4" id="KW-1185">Reference proteome</keyword>
<dbReference type="PANTHER" id="PTHR46836:SF7">
    <property type="entry name" value="PHOSPHATIDYLINOSITOL N-ACETYGLUCOSAMINLYTRANSFERASE SUBUNIT P-LIKE PROTEIN"/>
    <property type="match status" value="1"/>
</dbReference>
<comment type="caution">
    <text evidence="3">The sequence shown here is derived from an EMBL/GenBank/DDBJ whole genome shotgun (WGS) entry which is preliminary data.</text>
</comment>
<accession>A0A7J7C625</accession>
<feature type="compositionally biased region" description="Low complexity" evidence="1">
    <location>
        <begin position="441"/>
        <end position="454"/>
    </location>
</feature>
<organism evidence="3 4">
    <name type="scientific">Tripterygium wilfordii</name>
    <name type="common">Thunder God vine</name>
    <dbReference type="NCBI Taxonomy" id="458696"/>
    <lineage>
        <taxon>Eukaryota</taxon>
        <taxon>Viridiplantae</taxon>
        <taxon>Streptophyta</taxon>
        <taxon>Embryophyta</taxon>
        <taxon>Tracheophyta</taxon>
        <taxon>Spermatophyta</taxon>
        <taxon>Magnoliopsida</taxon>
        <taxon>eudicotyledons</taxon>
        <taxon>Gunneridae</taxon>
        <taxon>Pentapetalae</taxon>
        <taxon>rosids</taxon>
        <taxon>fabids</taxon>
        <taxon>Celastrales</taxon>
        <taxon>Celastraceae</taxon>
        <taxon>Tripterygium</taxon>
    </lineage>
</organism>
<feature type="domain" description="DUF4378" evidence="2">
    <location>
        <begin position="552"/>
        <end position="702"/>
    </location>
</feature>
<reference evidence="3 4" key="1">
    <citation type="journal article" date="2020" name="Nat. Commun.">
        <title>Genome of Tripterygium wilfordii and identification of cytochrome P450 involved in triptolide biosynthesis.</title>
        <authorList>
            <person name="Tu L."/>
            <person name="Su P."/>
            <person name="Zhang Z."/>
            <person name="Gao L."/>
            <person name="Wang J."/>
            <person name="Hu T."/>
            <person name="Zhou J."/>
            <person name="Zhang Y."/>
            <person name="Zhao Y."/>
            <person name="Liu Y."/>
            <person name="Song Y."/>
            <person name="Tong Y."/>
            <person name="Lu Y."/>
            <person name="Yang J."/>
            <person name="Xu C."/>
            <person name="Jia M."/>
            <person name="Peters R.J."/>
            <person name="Huang L."/>
            <person name="Gao W."/>
        </authorList>
    </citation>
    <scope>NUCLEOTIDE SEQUENCE [LARGE SCALE GENOMIC DNA]</scope>
    <source>
        <strain evidence="4">cv. XIE 37</strain>
        <tissue evidence="3">Leaf</tissue>
    </source>
</reference>